<dbReference type="HAMAP" id="MF_02240">
    <property type="entry name" value="PSP"/>
    <property type="match status" value="1"/>
</dbReference>
<comment type="caution">
    <text evidence="4">The sequence shown here is derived from an EMBL/GenBank/DDBJ whole genome shotgun (WGS) entry which is preliminary data.</text>
</comment>
<dbReference type="Proteomes" id="UP000321491">
    <property type="component" value="Unassembled WGS sequence"/>
</dbReference>
<comment type="similarity">
    <text evidence="3">Belongs to the HAD-like hydrolase superfamily.</text>
</comment>
<comment type="catalytic activity">
    <reaction evidence="3">
        <text>O-phospho-L-serine + H2O = L-serine + phosphate</text>
        <dbReference type="Rhea" id="RHEA:21208"/>
        <dbReference type="ChEBI" id="CHEBI:15377"/>
        <dbReference type="ChEBI" id="CHEBI:33384"/>
        <dbReference type="ChEBI" id="CHEBI:43474"/>
        <dbReference type="ChEBI" id="CHEBI:57524"/>
        <dbReference type="EC" id="3.1.3.3"/>
    </reaction>
</comment>
<accession>A0A511UYE0</accession>
<dbReference type="InterPro" id="IPR006439">
    <property type="entry name" value="HAD-SF_hydro_IA"/>
</dbReference>
<dbReference type="OrthoDB" id="9809962at2"/>
<dbReference type="InterPro" id="IPR023214">
    <property type="entry name" value="HAD_sf"/>
</dbReference>
<evidence type="ECO:0000256" key="2">
    <source>
        <dbReference type="ARBA" id="ARBA00022842"/>
    </source>
</evidence>
<evidence type="ECO:0000313" key="5">
    <source>
        <dbReference type="Proteomes" id="UP000321491"/>
    </source>
</evidence>
<dbReference type="NCBIfam" id="TIGR01549">
    <property type="entry name" value="HAD-SF-IA-v1"/>
    <property type="match status" value="1"/>
</dbReference>
<dbReference type="RefSeq" id="WP_146936360.1">
    <property type="nucleotide sequence ID" value="NZ_BJXW01000009.1"/>
</dbReference>
<dbReference type="EC" id="3.1.3.3" evidence="3"/>
<comment type="catalytic activity">
    <reaction evidence="3">
        <text>O-phospho-D-serine + H2O = D-serine + phosphate</text>
        <dbReference type="Rhea" id="RHEA:24873"/>
        <dbReference type="ChEBI" id="CHEBI:15377"/>
        <dbReference type="ChEBI" id="CHEBI:35247"/>
        <dbReference type="ChEBI" id="CHEBI:43474"/>
        <dbReference type="ChEBI" id="CHEBI:58680"/>
        <dbReference type="EC" id="3.1.3.3"/>
    </reaction>
</comment>
<dbReference type="InterPro" id="IPR051400">
    <property type="entry name" value="HAD-like_hydrolase"/>
</dbReference>
<dbReference type="InterPro" id="IPR044266">
    <property type="entry name" value="PSP_YsaA"/>
</dbReference>
<reference evidence="4 5" key="1">
    <citation type="submission" date="2019-07" db="EMBL/GenBank/DDBJ databases">
        <title>Whole genome shotgun sequence of Cerasibacillus quisquiliarum NBRC 102429.</title>
        <authorList>
            <person name="Hosoyama A."/>
            <person name="Uohara A."/>
            <person name="Ohji S."/>
            <person name="Ichikawa N."/>
        </authorList>
    </citation>
    <scope>NUCLEOTIDE SEQUENCE [LARGE SCALE GENOMIC DNA]</scope>
    <source>
        <strain evidence="4 5">NBRC 102429</strain>
    </source>
</reference>
<dbReference type="PANTHER" id="PTHR46470:SF3">
    <property type="entry name" value="N-ACYLNEURAMINATE-9-PHOSPHATASE"/>
    <property type="match status" value="1"/>
</dbReference>
<name>A0A511UYE0_9BACI</name>
<comment type="pathway">
    <text evidence="3">Amino-acid biosynthesis; L-serine biosynthesis; L-serine from 3-phospho-D-glycerate: step 3/3.</text>
</comment>
<keyword evidence="3" id="KW-0028">Amino-acid biosynthesis</keyword>
<dbReference type="PANTHER" id="PTHR46470">
    <property type="entry name" value="N-ACYLNEURAMINATE-9-PHOSPHATASE"/>
    <property type="match status" value="1"/>
</dbReference>
<gene>
    <name evidence="4" type="primary">ysaA</name>
    <name evidence="4" type="ORF">CQU01_10190</name>
</gene>
<dbReference type="EMBL" id="BJXW01000009">
    <property type="protein sequence ID" value="GEN30781.1"/>
    <property type="molecule type" value="Genomic_DNA"/>
</dbReference>
<dbReference type="GO" id="GO:0006564">
    <property type="term" value="P:L-serine biosynthetic process"/>
    <property type="evidence" value="ECO:0007669"/>
    <property type="project" value="UniProtKB-UniRule"/>
</dbReference>
<dbReference type="SFLD" id="SFLDG01129">
    <property type="entry name" value="C1.5:_HAD__Beta-PGM__Phosphata"/>
    <property type="match status" value="1"/>
</dbReference>
<evidence type="ECO:0000256" key="3">
    <source>
        <dbReference type="HAMAP-Rule" id="MF_02240"/>
    </source>
</evidence>
<dbReference type="Gene3D" id="3.40.50.1000">
    <property type="entry name" value="HAD superfamily/HAD-like"/>
    <property type="match status" value="1"/>
</dbReference>
<keyword evidence="2 3" id="KW-0460">Magnesium</keyword>
<protein>
    <recommendedName>
        <fullName evidence="3">Phosphoserine phosphatase</fullName>
        <shortName evidence="3">PSP</shortName>
        <ecNumber evidence="3">3.1.3.3</ecNumber>
    </recommendedName>
</protein>
<keyword evidence="3" id="KW-0718">Serine biosynthesis</keyword>
<dbReference type="SFLD" id="SFLDG01135">
    <property type="entry name" value="C1.5.6:_HAD__Beta-PGM__Phospha"/>
    <property type="match status" value="1"/>
</dbReference>
<keyword evidence="1 3" id="KW-0378">Hydrolase</keyword>
<dbReference type="AlphaFoldDB" id="A0A511UYE0"/>
<keyword evidence="5" id="KW-1185">Reference proteome</keyword>
<dbReference type="SFLD" id="SFLDS00003">
    <property type="entry name" value="Haloacid_Dehalogenase"/>
    <property type="match status" value="1"/>
</dbReference>
<dbReference type="Pfam" id="PF00702">
    <property type="entry name" value="Hydrolase"/>
    <property type="match status" value="1"/>
</dbReference>
<keyword evidence="3" id="KW-0170">Cobalt</keyword>
<comment type="function">
    <text evidence="3">Catalyzes the last step of the phosphorylated serine biosynthetic pathway, i.e. dephosphorylation of O-phospho-L-serine to form L-serine.</text>
</comment>
<dbReference type="GO" id="GO:0036424">
    <property type="term" value="F:L-phosphoserine phosphatase activity"/>
    <property type="evidence" value="ECO:0007669"/>
    <property type="project" value="UniProtKB-UniRule"/>
</dbReference>
<sequence>MIKAIIFDLDDTLLWDEKSVKKAFEETCHLAKEECHINPERLEEVVREEAKQLYPTYETYPFVKNIGIGVFEAFWGEFKDEGEDFEALRQIVPEYRKDAWTKGLAKLGVHDEALGQKLAETFPKERRQHIYLYEDTLPVLDALKGKYKLALLTNGSPHLQHEKLSFSKELVPYFDQIVISGDFGKGKPSEEIFEHLLNLLDVDPDEALMVGDNPMTDILGASKMDMPSVWINHHDKKRDDVKSTYEISRLKELLPIIERL</sequence>
<evidence type="ECO:0000313" key="4">
    <source>
        <dbReference type="EMBL" id="GEN30781.1"/>
    </source>
</evidence>
<dbReference type="Gene3D" id="1.20.120.710">
    <property type="entry name" value="Haloacid dehalogenase hydrolase-like domain"/>
    <property type="match status" value="1"/>
</dbReference>
<evidence type="ECO:0000256" key="1">
    <source>
        <dbReference type="ARBA" id="ARBA00022801"/>
    </source>
</evidence>
<proteinExistence type="inferred from homology"/>
<dbReference type="InterPro" id="IPR036412">
    <property type="entry name" value="HAD-like_sf"/>
</dbReference>
<dbReference type="SUPFAM" id="SSF56784">
    <property type="entry name" value="HAD-like"/>
    <property type="match status" value="1"/>
</dbReference>
<organism evidence="4 5">
    <name type="scientific">Cerasibacillus quisquiliarum</name>
    <dbReference type="NCBI Taxonomy" id="227865"/>
    <lineage>
        <taxon>Bacteria</taxon>
        <taxon>Bacillati</taxon>
        <taxon>Bacillota</taxon>
        <taxon>Bacilli</taxon>
        <taxon>Bacillales</taxon>
        <taxon>Bacillaceae</taxon>
        <taxon>Cerasibacillus</taxon>
    </lineage>
</organism>
<dbReference type="NCBIfam" id="TIGR01509">
    <property type="entry name" value="HAD-SF-IA-v3"/>
    <property type="match status" value="1"/>
</dbReference>
<comment type="cofactor">
    <cofactor evidence="3">
        <name>Mg(2+)</name>
        <dbReference type="ChEBI" id="CHEBI:18420"/>
    </cofactor>
    <cofactor evidence="3">
        <name>Co(2+)</name>
        <dbReference type="ChEBI" id="CHEBI:48828"/>
    </cofactor>
</comment>